<dbReference type="SUPFAM" id="SSF51735">
    <property type="entry name" value="NAD(P)-binding Rossmann-fold domains"/>
    <property type="match status" value="1"/>
</dbReference>
<reference evidence="6" key="1">
    <citation type="submission" date="2024-05" db="EMBL/GenBank/DDBJ databases">
        <title>Planctomycetes of the genus Singulisphaera possess chitinolytic capabilities.</title>
        <authorList>
            <person name="Ivanova A."/>
        </authorList>
    </citation>
    <scope>NUCLEOTIDE SEQUENCE</scope>
    <source>
        <strain evidence="6">Ch08T</strain>
    </source>
</reference>
<evidence type="ECO:0000259" key="4">
    <source>
        <dbReference type="Pfam" id="PF00725"/>
    </source>
</evidence>
<dbReference type="InterPro" id="IPR006176">
    <property type="entry name" value="3-OHacyl-CoA_DH_NAD-bd"/>
</dbReference>
<feature type="domain" description="3-hydroxyacyl-CoA dehydrogenase NAD binding" evidence="5">
    <location>
        <begin position="6"/>
        <end position="184"/>
    </location>
</feature>
<dbReference type="GO" id="GO:0016616">
    <property type="term" value="F:oxidoreductase activity, acting on the CH-OH group of donors, NAD or NADP as acceptor"/>
    <property type="evidence" value="ECO:0007669"/>
    <property type="project" value="InterPro"/>
</dbReference>
<dbReference type="EMBL" id="CP155447">
    <property type="protein sequence ID" value="XBH06137.1"/>
    <property type="molecule type" value="Genomic_DNA"/>
</dbReference>
<feature type="site" description="Important for catalytic activity" evidence="3">
    <location>
        <position position="140"/>
    </location>
</feature>
<dbReference type="PIRSF" id="PIRSF000105">
    <property type="entry name" value="HCDH"/>
    <property type="match status" value="1"/>
</dbReference>
<dbReference type="InterPro" id="IPR006108">
    <property type="entry name" value="3HC_DH_C"/>
</dbReference>
<accession>A0AAU7CMH6</accession>
<name>A0AAU7CMH6_9BACT</name>
<dbReference type="InterPro" id="IPR022694">
    <property type="entry name" value="3-OHacyl-CoA_DH"/>
</dbReference>
<dbReference type="Gene3D" id="3.40.50.720">
    <property type="entry name" value="NAD(P)-binding Rossmann-like Domain"/>
    <property type="match status" value="1"/>
</dbReference>
<dbReference type="Pfam" id="PF00725">
    <property type="entry name" value="3HCDH"/>
    <property type="match status" value="1"/>
</dbReference>
<dbReference type="GO" id="GO:0070403">
    <property type="term" value="F:NAD+ binding"/>
    <property type="evidence" value="ECO:0007669"/>
    <property type="project" value="InterPro"/>
</dbReference>
<sequence length="322" mass="35467">MDAERVGVVGLGLLGQGIAACFVAHGFTVVAVDRTDEQHAAARQGIEQAIEELVARAGFDPDLRQAWSSRYLPAVNFENLQACSFVVESVTEEAMTKEQVFDLLEAVVDPRVIIASNTSAIPITRLQQGRTHPARFVGMHWAQPAHLTRFMEVIRGELTSESVFQATAALARRIGKEPSLCQKDVPGFIVNRIGYAMYREALHLLDSGVADAETIDRSMRNALGLWASICGPLRWIDISGGPELYARAMEPVLPTLSKADELSPSLRTLADAGARGIQNGRGFYDYSPEDAKLWQERYRQHAWEVSQSLNQSFPLDDEGRAS</sequence>
<dbReference type="InterPro" id="IPR013328">
    <property type="entry name" value="6PGD_dom2"/>
</dbReference>
<evidence type="ECO:0000256" key="1">
    <source>
        <dbReference type="ARBA" id="ARBA00009463"/>
    </source>
</evidence>
<dbReference type="SUPFAM" id="SSF48179">
    <property type="entry name" value="6-phosphogluconate dehydrogenase C-terminal domain-like"/>
    <property type="match status" value="1"/>
</dbReference>
<dbReference type="GO" id="GO:0006631">
    <property type="term" value="P:fatty acid metabolic process"/>
    <property type="evidence" value="ECO:0007669"/>
    <property type="project" value="InterPro"/>
</dbReference>
<dbReference type="PROSITE" id="PS00067">
    <property type="entry name" value="3HCDH"/>
    <property type="match status" value="1"/>
</dbReference>
<evidence type="ECO:0000313" key="6">
    <source>
        <dbReference type="EMBL" id="XBH06137.1"/>
    </source>
</evidence>
<dbReference type="PROSITE" id="PS51257">
    <property type="entry name" value="PROKAR_LIPOPROTEIN"/>
    <property type="match status" value="1"/>
</dbReference>
<dbReference type="PANTHER" id="PTHR48075">
    <property type="entry name" value="3-HYDROXYACYL-COA DEHYDROGENASE FAMILY PROTEIN"/>
    <property type="match status" value="1"/>
</dbReference>
<dbReference type="Gene3D" id="1.10.1040.10">
    <property type="entry name" value="N-(1-d-carboxylethyl)-l-norvaline Dehydrogenase, domain 2"/>
    <property type="match status" value="1"/>
</dbReference>
<dbReference type="InterPro" id="IPR036291">
    <property type="entry name" value="NAD(P)-bd_dom_sf"/>
</dbReference>
<dbReference type="Pfam" id="PF02737">
    <property type="entry name" value="3HCDH_N"/>
    <property type="match status" value="1"/>
</dbReference>
<organism evidence="6">
    <name type="scientific">Singulisphaera sp. Ch08</name>
    <dbReference type="NCBI Taxonomy" id="3120278"/>
    <lineage>
        <taxon>Bacteria</taxon>
        <taxon>Pseudomonadati</taxon>
        <taxon>Planctomycetota</taxon>
        <taxon>Planctomycetia</taxon>
        <taxon>Isosphaerales</taxon>
        <taxon>Isosphaeraceae</taxon>
        <taxon>Singulisphaera</taxon>
    </lineage>
</organism>
<evidence type="ECO:0000256" key="3">
    <source>
        <dbReference type="PIRSR" id="PIRSR000105-1"/>
    </source>
</evidence>
<keyword evidence="2" id="KW-0560">Oxidoreductase</keyword>
<gene>
    <name evidence="6" type="ORF">V5E97_08895</name>
</gene>
<protein>
    <submittedName>
        <fullName evidence="6">3-hydroxyacyl-CoA dehydrogenase family protein</fullName>
    </submittedName>
</protein>
<evidence type="ECO:0000256" key="2">
    <source>
        <dbReference type="ARBA" id="ARBA00023002"/>
    </source>
</evidence>
<dbReference type="PANTHER" id="PTHR48075:SF5">
    <property type="entry name" value="3-HYDROXYBUTYRYL-COA DEHYDROGENASE"/>
    <property type="match status" value="1"/>
</dbReference>
<comment type="similarity">
    <text evidence="1">Belongs to the 3-hydroxyacyl-CoA dehydrogenase family.</text>
</comment>
<dbReference type="InterPro" id="IPR006180">
    <property type="entry name" value="3-OHacyl-CoA_DH_CS"/>
</dbReference>
<dbReference type="AlphaFoldDB" id="A0AAU7CMH6"/>
<feature type="domain" description="3-hydroxyacyl-CoA dehydrogenase C-terminal" evidence="4">
    <location>
        <begin position="187"/>
        <end position="286"/>
    </location>
</feature>
<evidence type="ECO:0000259" key="5">
    <source>
        <dbReference type="Pfam" id="PF02737"/>
    </source>
</evidence>
<proteinExistence type="inferred from homology"/>
<dbReference type="RefSeq" id="WP_406698989.1">
    <property type="nucleotide sequence ID" value="NZ_CP155447.1"/>
</dbReference>
<dbReference type="InterPro" id="IPR008927">
    <property type="entry name" value="6-PGluconate_DH-like_C_sf"/>
</dbReference>